<evidence type="ECO:0000256" key="4">
    <source>
        <dbReference type="ARBA" id="ARBA00022516"/>
    </source>
</evidence>
<keyword evidence="7" id="KW-0594">Phospholipid biosynthesis</keyword>
<dbReference type="GeneID" id="112056652"/>
<evidence type="ECO:0000256" key="6">
    <source>
        <dbReference type="ARBA" id="ARBA00023098"/>
    </source>
</evidence>
<sequence>MFPPTRIRSCLPVINPMFRRMRPHKPFRQTIHNQTKNVHNGFNTTNLQKTKWMNFRAIFTRWMPLGSVIYVGWCYIRASVNYELSKVEIKFYEMFPFRITSRLWGKLASCELPIPIRSFVYGTYIRMFNVNINDAAVTDLTYYKSLSAFFTRALRDGARYISPAACVSPCDGVVLNCGPADTDKIEQVKGVTYSLEEFLGENKWSKTKDISYYNSLLKNKNNILHQCIIYLAPGDYHRFHSPCDWTSNFRRHFSGKLLSVNPWLARLIPGLFTINERAVYIGEWKHGFFSMTAVGATNVGSIEIYSDPHLRTNTKGKRNRIDELEMHKATFKKGELFGQFNMGSTIILLFEAPADFKFELNAGERVLVGQALTTATKEFSR</sequence>
<gene>
    <name evidence="14" type="primary">LOC112056652</name>
</gene>
<accession>A0A6J1P513</accession>
<evidence type="ECO:0000313" key="13">
    <source>
        <dbReference type="Proteomes" id="UP001652582"/>
    </source>
</evidence>
<dbReference type="KEGG" id="bany:112056652"/>
<dbReference type="PANTHER" id="PTHR10067">
    <property type="entry name" value="PHOSPHATIDYLSERINE DECARBOXYLASE"/>
    <property type="match status" value="1"/>
</dbReference>
<keyword evidence="8" id="KW-0456">Lyase</keyword>
<dbReference type="GO" id="GO:0005739">
    <property type="term" value="C:mitochondrion"/>
    <property type="evidence" value="ECO:0007669"/>
    <property type="project" value="TreeGrafter"/>
</dbReference>
<keyword evidence="6" id="KW-0443">Lipid metabolism</keyword>
<dbReference type="Pfam" id="PF02666">
    <property type="entry name" value="PS_Dcarbxylase"/>
    <property type="match status" value="1"/>
</dbReference>
<evidence type="ECO:0000256" key="7">
    <source>
        <dbReference type="ARBA" id="ARBA00023209"/>
    </source>
</evidence>
<dbReference type="RefSeq" id="XP_023952873.2">
    <property type="nucleotide sequence ID" value="XM_024097105.2"/>
</dbReference>
<dbReference type="UniPathway" id="UPA00558"/>
<protein>
    <recommendedName>
        <fullName evidence="3">phosphatidylserine decarboxylase</fullName>
        <ecNumber evidence="3">4.1.1.65</ecNumber>
    </recommendedName>
</protein>
<comment type="cofactor">
    <cofactor evidence="1">
        <name>pyruvate</name>
        <dbReference type="ChEBI" id="CHEBI:15361"/>
    </cofactor>
</comment>
<keyword evidence="4" id="KW-0444">Lipid biosynthesis</keyword>
<evidence type="ECO:0000256" key="1">
    <source>
        <dbReference type="ARBA" id="ARBA00001928"/>
    </source>
</evidence>
<keyword evidence="10" id="KW-0670">Pyruvate</keyword>
<evidence type="ECO:0000256" key="3">
    <source>
        <dbReference type="ARBA" id="ARBA00012243"/>
    </source>
</evidence>
<organism evidence="13 14">
    <name type="scientific">Bicyclus anynana</name>
    <name type="common">Squinting bush brown butterfly</name>
    <dbReference type="NCBI Taxonomy" id="110368"/>
    <lineage>
        <taxon>Eukaryota</taxon>
        <taxon>Metazoa</taxon>
        <taxon>Ecdysozoa</taxon>
        <taxon>Arthropoda</taxon>
        <taxon>Hexapoda</taxon>
        <taxon>Insecta</taxon>
        <taxon>Pterygota</taxon>
        <taxon>Neoptera</taxon>
        <taxon>Endopterygota</taxon>
        <taxon>Lepidoptera</taxon>
        <taxon>Glossata</taxon>
        <taxon>Ditrysia</taxon>
        <taxon>Papilionoidea</taxon>
        <taxon>Nymphalidae</taxon>
        <taxon>Satyrinae</taxon>
        <taxon>Satyrini</taxon>
        <taxon>Mycalesina</taxon>
        <taxon>Bicyclus</taxon>
    </lineage>
</organism>
<dbReference type="EC" id="4.1.1.65" evidence="3"/>
<dbReference type="AlphaFoldDB" id="A0A6J1P513"/>
<dbReference type="GO" id="GO:0006646">
    <property type="term" value="P:phosphatidylethanolamine biosynthetic process"/>
    <property type="evidence" value="ECO:0007669"/>
    <property type="project" value="UniProtKB-UniPathway"/>
</dbReference>
<dbReference type="GO" id="GO:0004609">
    <property type="term" value="F:phosphatidylserine decarboxylase activity"/>
    <property type="evidence" value="ECO:0007669"/>
    <property type="project" value="UniProtKB-EC"/>
</dbReference>
<name>A0A6J1P513_BICAN</name>
<evidence type="ECO:0000256" key="10">
    <source>
        <dbReference type="ARBA" id="ARBA00023317"/>
    </source>
</evidence>
<evidence type="ECO:0000256" key="11">
    <source>
        <dbReference type="ARBA" id="ARBA00024326"/>
    </source>
</evidence>
<reference evidence="14" key="1">
    <citation type="submission" date="2025-08" db="UniProtKB">
        <authorList>
            <consortium name="RefSeq"/>
        </authorList>
    </citation>
    <scope>IDENTIFICATION</scope>
</reference>
<evidence type="ECO:0000256" key="8">
    <source>
        <dbReference type="ARBA" id="ARBA00023239"/>
    </source>
</evidence>
<dbReference type="OrthoDB" id="4330at2759"/>
<comment type="function">
    <text evidence="12">Catalyzes the formation of phosphatidylethanolamine (PtdEtn) from phosphatidylserine (PtdSer). Plays a central role in phospholipid metabolism and in the interorganelle trafficking of phosphatidylserine. May be involved in lipid droplet biogenesis at the endoplasmic reticulum membrane.</text>
</comment>
<evidence type="ECO:0000256" key="2">
    <source>
        <dbReference type="ARBA" id="ARBA00005189"/>
    </source>
</evidence>
<evidence type="ECO:0000256" key="9">
    <source>
        <dbReference type="ARBA" id="ARBA00023264"/>
    </source>
</evidence>
<keyword evidence="13" id="KW-1185">Reference proteome</keyword>
<keyword evidence="9" id="KW-1208">Phospholipid metabolism</keyword>
<dbReference type="InterPro" id="IPR003817">
    <property type="entry name" value="PS_Dcarbxylase"/>
</dbReference>
<dbReference type="PANTHER" id="PTHR10067:SF6">
    <property type="entry name" value="PHOSPHATIDYLSERINE DECARBOXYLASE PROENZYME, MITOCHONDRIAL"/>
    <property type="match status" value="1"/>
</dbReference>
<evidence type="ECO:0000256" key="12">
    <source>
        <dbReference type="ARBA" id="ARBA00045136"/>
    </source>
</evidence>
<comment type="pathway">
    <text evidence="11">Phospholipid metabolism; phosphatidylethanolamine biosynthesis.</text>
</comment>
<proteinExistence type="predicted"/>
<evidence type="ECO:0000256" key="5">
    <source>
        <dbReference type="ARBA" id="ARBA00022793"/>
    </source>
</evidence>
<evidence type="ECO:0000313" key="14">
    <source>
        <dbReference type="RefSeq" id="XP_023952873.2"/>
    </source>
</evidence>
<dbReference type="Proteomes" id="UP001652582">
    <property type="component" value="Chromosome 27"/>
</dbReference>
<dbReference type="NCBIfam" id="TIGR00163">
    <property type="entry name" value="PS_decarb"/>
    <property type="match status" value="1"/>
</dbReference>
<comment type="pathway">
    <text evidence="2">Lipid metabolism.</text>
</comment>
<keyword evidence="5" id="KW-0210">Decarboxylase</keyword>
<dbReference type="InterPro" id="IPR033177">
    <property type="entry name" value="PSD-B"/>
</dbReference>